<dbReference type="AlphaFoldDB" id="A0A495D479"/>
<proteinExistence type="predicted"/>
<dbReference type="GO" id="GO:0008360">
    <property type="term" value="P:regulation of cell shape"/>
    <property type="evidence" value="ECO:0007669"/>
    <property type="project" value="UniProtKB-UniRule"/>
</dbReference>
<comment type="caution">
    <text evidence="3">The sequence shown here is derived from an EMBL/GenBank/DDBJ whole genome shotgun (WGS) entry which is preliminary data.</text>
</comment>
<evidence type="ECO:0000313" key="3">
    <source>
        <dbReference type="EMBL" id="RKQ96717.1"/>
    </source>
</evidence>
<dbReference type="EMBL" id="RBIM01000004">
    <property type="protein sequence ID" value="RKQ96717.1"/>
    <property type="molecule type" value="Genomic_DNA"/>
</dbReference>
<accession>A0A495D479</accession>
<dbReference type="InterPro" id="IPR005490">
    <property type="entry name" value="LD_TPept_cat_dom"/>
</dbReference>
<gene>
    <name evidence="3" type="ORF">C7435_2051</name>
</gene>
<dbReference type="PROSITE" id="PS52029">
    <property type="entry name" value="LD_TPASE"/>
    <property type="match status" value="1"/>
</dbReference>
<evidence type="ECO:0000259" key="2">
    <source>
        <dbReference type="PROSITE" id="PS52029"/>
    </source>
</evidence>
<dbReference type="PANTHER" id="PTHR38589">
    <property type="entry name" value="BLR0621 PROTEIN"/>
    <property type="match status" value="1"/>
</dbReference>
<keyword evidence="1" id="KW-0133">Cell shape</keyword>
<evidence type="ECO:0000256" key="1">
    <source>
        <dbReference type="PROSITE-ProRule" id="PRU01373"/>
    </source>
</evidence>
<protein>
    <submittedName>
        <fullName evidence="3">L,D-peptidoglycan transpeptidase YkuD (ErfK/YbiS/YcfS/YnhG family)</fullName>
    </submittedName>
</protein>
<feature type="active site" description="Nucleophile" evidence="1">
    <location>
        <position position="163"/>
    </location>
</feature>
<dbReference type="GO" id="GO:0016740">
    <property type="term" value="F:transferase activity"/>
    <property type="evidence" value="ECO:0007669"/>
    <property type="project" value="InterPro"/>
</dbReference>
<feature type="domain" description="L,D-TPase catalytic" evidence="2">
    <location>
        <begin position="13"/>
        <end position="187"/>
    </location>
</feature>
<dbReference type="PANTHER" id="PTHR38589:SF1">
    <property type="entry name" value="BLR0621 PROTEIN"/>
    <property type="match status" value="1"/>
</dbReference>
<name>A0A495D479_9PROT</name>
<dbReference type="GO" id="GO:0071555">
    <property type="term" value="P:cell wall organization"/>
    <property type="evidence" value="ECO:0007669"/>
    <property type="project" value="UniProtKB-UniRule"/>
</dbReference>
<dbReference type="GO" id="GO:0009252">
    <property type="term" value="P:peptidoglycan biosynthetic process"/>
    <property type="evidence" value="ECO:0007669"/>
    <property type="project" value="UniProtKB-KW"/>
</dbReference>
<dbReference type="Proteomes" id="UP000273675">
    <property type="component" value="Unassembled WGS sequence"/>
</dbReference>
<organism evidence="3 4">
    <name type="scientific">Maricaulis maris</name>
    <dbReference type="NCBI Taxonomy" id="74318"/>
    <lineage>
        <taxon>Bacteria</taxon>
        <taxon>Pseudomonadati</taxon>
        <taxon>Pseudomonadota</taxon>
        <taxon>Alphaproteobacteria</taxon>
        <taxon>Maricaulales</taxon>
        <taxon>Maricaulaceae</taxon>
        <taxon>Maricaulis</taxon>
    </lineage>
</organism>
<evidence type="ECO:0000313" key="4">
    <source>
        <dbReference type="Proteomes" id="UP000273675"/>
    </source>
</evidence>
<dbReference type="Pfam" id="PF03734">
    <property type="entry name" value="YkuD"/>
    <property type="match status" value="1"/>
</dbReference>
<keyword evidence="1" id="KW-0573">Peptidoglycan synthesis</keyword>
<keyword evidence="1" id="KW-0961">Cell wall biogenesis/degradation</keyword>
<reference evidence="3 4" key="1">
    <citation type="submission" date="2018-10" db="EMBL/GenBank/DDBJ databases">
        <title>Genomic Encyclopedia of Type Strains, Phase IV (KMG-IV): sequencing the most valuable type-strain genomes for metagenomic binning, comparative biology and taxonomic classification.</title>
        <authorList>
            <person name="Goeker M."/>
        </authorList>
    </citation>
    <scope>NUCLEOTIDE SEQUENCE [LARGE SCALE GENOMIC DNA]</scope>
    <source>
        <strain evidence="3 4">DSM 4734</strain>
    </source>
</reference>
<feature type="active site" description="Proton donor/acceptor" evidence="1">
    <location>
        <position position="151"/>
    </location>
</feature>
<comment type="pathway">
    <text evidence="1">Cell wall biogenesis; peptidoglycan biosynthesis.</text>
</comment>
<sequence>MAHLVCTTSLADHRISRYVFWMDWQVSQNGSLVLDTGTVRAALGRSGVTKASDKREGDGATPLGCYPLRRVLYRADRIEPPPTLLPCRPLQRDDGWCDAPEDPAYNRPVRLPYPASHETLWREDGLYDIILVLGHNDDPPVSGAGSAIFLHCKRGDYEPTEGCVALDPVDVRALLAAARAGDSLRIT</sequence>